<evidence type="ECO:0000256" key="1">
    <source>
        <dbReference type="ARBA" id="ARBA00005709"/>
    </source>
</evidence>
<comment type="similarity">
    <text evidence="1 3">Belongs to the bacterial flagellin family.</text>
</comment>
<accession>A0A842HVI5</accession>
<dbReference type="GO" id="GO:0005198">
    <property type="term" value="F:structural molecule activity"/>
    <property type="evidence" value="ECO:0007669"/>
    <property type="project" value="UniProtKB-UniRule"/>
</dbReference>
<dbReference type="Gene3D" id="6.10.280.190">
    <property type="match status" value="1"/>
</dbReference>
<protein>
    <recommendedName>
        <fullName evidence="3">Flagellin</fullName>
    </recommendedName>
</protein>
<dbReference type="EMBL" id="JACJUU010000028">
    <property type="protein sequence ID" value="MBC2771191.1"/>
    <property type="molecule type" value="Genomic_DNA"/>
</dbReference>
<dbReference type="PANTHER" id="PTHR42792">
    <property type="entry name" value="FLAGELLIN"/>
    <property type="match status" value="1"/>
</dbReference>
<keyword evidence="7" id="KW-0969">Cilium</keyword>
<dbReference type="Pfam" id="PF00669">
    <property type="entry name" value="Flagellin_N"/>
    <property type="match status" value="1"/>
</dbReference>
<dbReference type="InterPro" id="IPR001492">
    <property type="entry name" value="Flagellin"/>
</dbReference>
<sequence>MSVINTNYLSLVAQNNLQKSQSALGTAIERLSSGLRINSAKDDAAGQAIANRMGAQINGLNQASRNANDGISAAQTTEGALNQINDNLQRIRVLTVQATNGTNSQEDLTSIQNEIGQRMEEIDRISRETEFNGVSVLAKDQKLTIQVGANDGQTIEIDLKEININKLKLDGFNVDKDGAVANKAATQADLDAASNIDKVDDQYFVTTANTAVTADEILSNIAETITVSVAGPADTNAFANALGFTTTGGTVALDGLRSDGNGGFKFDVEGTVLSTDVDDFIKPAAGTSTQATYSAGGVAHQILIESDGSITDTKGQAYFITTTGELTYDDLGGVNGGATVAKLTTAMRAATGADAASLKLENGTTVKNVTAGGNLTVENISISAADLADVIDTESLTVTTSTTAGRDGVAGVDAVVIAGTNIGTLTVEAGGNQVYRNDDGQLTQAEEEKVELFVRDNGNITDIAANQYFVKANGDITASATTPGGLTEKPLEAIDNALAMVDELRSDLGAIQNRFESAITNLQTTSNNLAAAQSRIQDADYSVEVANMTRAQILQQAGTSVLAQANQIPQGVLSLLR</sequence>
<dbReference type="InterPro" id="IPR042187">
    <property type="entry name" value="Flagellin_C_sub2"/>
</dbReference>
<proteinExistence type="inferred from homology"/>
<feature type="domain" description="Flagellin C-terminal" evidence="5">
    <location>
        <begin position="491"/>
        <end position="576"/>
    </location>
</feature>
<evidence type="ECO:0000259" key="5">
    <source>
        <dbReference type="Pfam" id="PF00700"/>
    </source>
</evidence>
<dbReference type="GO" id="GO:0005576">
    <property type="term" value="C:extracellular region"/>
    <property type="evidence" value="ECO:0007669"/>
    <property type="project" value="UniProtKB-SubCell"/>
</dbReference>
<dbReference type="Pfam" id="PF00700">
    <property type="entry name" value="Flagellin_C"/>
    <property type="match status" value="1"/>
</dbReference>
<dbReference type="InterPro" id="IPR046358">
    <property type="entry name" value="Flagellin_C"/>
</dbReference>
<dbReference type="PRINTS" id="PR00207">
    <property type="entry name" value="FLAGELLIN"/>
</dbReference>
<dbReference type="InterPro" id="IPR032826">
    <property type="entry name" value="FliC_H7"/>
</dbReference>
<comment type="subcellular location">
    <subcellularLocation>
        <location evidence="3">Secreted</location>
    </subcellularLocation>
    <subcellularLocation>
        <location evidence="3">Bacterial flagellum</location>
    </subcellularLocation>
</comment>
<keyword evidence="8" id="KW-1185">Reference proteome</keyword>
<feature type="domain" description="Flagellin H7-serospecific" evidence="6">
    <location>
        <begin position="348"/>
        <end position="482"/>
    </location>
</feature>
<reference evidence="7 8" key="1">
    <citation type="submission" date="2020-08" db="EMBL/GenBank/DDBJ databases">
        <title>Paraeoetvoesia sp. YC-7-48 draft genome sequence.</title>
        <authorList>
            <person name="Yao L."/>
        </authorList>
    </citation>
    <scope>NUCLEOTIDE SEQUENCE [LARGE SCALE GENOMIC DNA]</scope>
    <source>
        <strain evidence="8">YC-7-48</strain>
    </source>
</reference>
<dbReference type="AlphaFoldDB" id="A0A842HVI5"/>
<dbReference type="InterPro" id="IPR001029">
    <property type="entry name" value="Flagellin_N"/>
</dbReference>
<dbReference type="RefSeq" id="WP_185780787.1">
    <property type="nucleotide sequence ID" value="NZ_JACJUU010000028.1"/>
</dbReference>
<evidence type="ECO:0000259" key="6">
    <source>
        <dbReference type="Pfam" id="PF12445"/>
    </source>
</evidence>
<keyword evidence="2 3" id="KW-0975">Bacterial flagellum</keyword>
<gene>
    <name evidence="7" type="ORF">GTU67_14940</name>
</gene>
<dbReference type="GO" id="GO:0009288">
    <property type="term" value="C:bacterial-type flagellum"/>
    <property type="evidence" value="ECO:0007669"/>
    <property type="project" value="UniProtKB-SubCell"/>
</dbReference>
<dbReference type="Pfam" id="PF12445">
    <property type="entry name" value="FliC"/>
    <property type="match status" value="1"/>
</dbReference>
<evidence type="ECO:0000259" key="4">
    <source>
        <dbReference type="Pfam" id="PF00669"/>
    </source>
</evidence>
<dbReference type="Proteomes" id="UP000545386">
    <property type="component" value="Unassembled WGS sequence"/>
</dbReference>
<organism evidence="7 8">
    <name type="scientific">Pusillimonas minor</name>
    <dbReference type="NCBI Taxonomy" id="2697024"/>
    <lineage>
        <taxon>Bacteria</taxon>
        <taxon>Pseudomonadati</taxon>
        <taxon>Pseudomonadota</taxon>
        <taxon>Betaproteobacteria</taxon>
        <taxon>Burkholderiales</taxon>
        <taxon>Alcaligenaceae</taxon>
        <taxon>Pusillimonas</taxon>
    </lineage>
</organism>
<keyword evidence="7" id="KW-0966">Cell projection</keyword>
<keyword evidence="7" id="KW-0282">Flagellum</keyword>
<dbReference type="PANTHER" id="PTHR42792:SF2">
    <property type="entry name" value="FLAGELLIN"/>
    <property type="match status" value="1"/>
</dbReference>
<comment type="function">
    <text evidence="3">Flagellin is the subunit protein which polymerizes to form the filaments of bacterial flagella.</text>
</comment>
<evidence type="ECO:0000256" key="3">
    <source>
        <dbReference type="RuleBase" id="RU362073"/>
    </source>
</evidence>
<name>A0A842HVI5_9BURK</name>
<evidence type="ECO:0000313" key="8">
    <source>
        <dbReference type="Proteomes" id="UP000545386"/>
    </source>
</evidence>
<comment type="caution">
    <text evidence="7">The sequence shown here is derived from an EMBL/GenBank/DDBJ whole genome shotgun (WGS) entry which is preliminary data.</text>
</comment>
<evidence type="ECO:0000256" key="2">
    <source>
        <dbReference type="ARBA" id="ARBA00023143"/>
    </source>
</evidence>
<dbReference type="Gene3D" id="1.20.1330.10">
    <property type="entry name" value="f41 fragment of flagellin, N-terminal domain"/>
    <property type="match status" value="2"/>
</dbReference>
<dbReference type="SUPFAM" id="SSF64518">
    <property type="entry name" value="Phase 1 flagellin"/>
    <property type="match status" value="1"/>
</dbReference>
<dbReference type="Gene3D" id="6.10.10.10">
    <property type="entry name" value="Flagellar export chaperone, C-terminal domain"/>
    <property type="match status" value="1"/>
</dbReference>
<feature type="domain" description="Flagellin N-terminal" evidence="4">
    <location>
        <begin position="4"/>
        <end position="140"/>
    </location>
</feature>
<keyword evidence="3" id="KW-0964">Secreted</keyword>
<evidence type="ECO:0000313" key="7">
    <source>
        <dbReference type="EMBL" id="MBC2771191.1"/>
    </source>
</evidence>